<protein>
    <submittedName>
        <fullName evidence="1">Uncharacterized protein</fullName>
    </submittedName>
</protein>
<sequence length="75" mass="8333">MSNYYFSAKVDDDTTLCIAPITARRIELSGQEIADDSGYFLFQTKGGAEPSEVEILARLTSEEAVLRLSQMLDLK</sequence>
<dbReference type="Proteomes" id="UP000886476">
    <property type="component" value="Unassembled WGS sequence"/>
</dbReference>
<accession>A0ABX2CC22</accession>
<name>A0ABX2CC22_9BRAD</name>
<evidence type="ECO:0000313" key="1">
    <source>
        <dbReference type="EMBL" id="NPU65368.1"/>
    </source>
</evidence>
<keyword evidence="2" id="KW-1185">Reference proteome</keyword>
<evidence type="ECO:0000313" key="2">
    <source>
        <dbReference type="Proteomes" id="UP000886476"/>
    </source>
</evidence>
<proteinExistence type="predicted"/>
<reference evidence="1" key="1">
    <citation type="submission" date="2020-05" db="EMBL/GenBank/DDBJ databases">
        <title>Nod-independent and nitrogen-fixing Bradyrhizobium aeschynomene sp. nov. isolated from nodules of Aeschynomene indica.</title>
        <authorList>
            <person name="Zhang Z."/>
        </authorList>
    </citation>
    <scope>NUCLEOTIDE SEQUENCE</scope>
    <source>
        <strain evidence="1">83012</strain>
    </source>
</reference>
<dbReference type="EMBL" id="JABFDN010000002">
    <property type="protein sequence ID" value="NPU65368.1"/>
    <property type="molecule type" value="Genomic_DNA"/>
</dbReference>
<gene>
    <name evidence="1" type="ORF">HL667_10205</name>
</gene>
<comment type="caution">
    <text evidence="1">The sequence shown here is derived from an EMBL/GenBank/DDBJ whole genome shotgun (WGS) entry which is preliminary data.</text>
</comment>
<organism evidence="1 2">
    <name type="scientific">Bradyrhizobium aeschynomenes</name>
    <dbReference type="NCBI Taxonomy" id="2734909"/>
    <lineage>
        <taxon>Bacteria</taxon>
        <taxon>Pseudomonadati</taxon>
        <taxon>Pseudomonadota</taxon>
        <taxon>Alphaproteobacteria</taxon>
        <taxon>Hyphomicrobiales</taxon>
        <taxon>Nitrobacteraceae</taxon>
        <taxon>Bradyrhizobium</taxon>
    </lineage>
</organism>
<dbReference type="RefSeq" id="WP_172110409.1">
    <property type="nucleotide sequence ID" value="NZ_JABFDM010000004.1"/>
</dbReference>